<name>A0ABS9X5L7_9GAMM</name>
<dbReference type="InterPro" id="IPR003583">
    <property type="entry name" value="Hlx-hairpin-Hlx_DNA-bd_motif"/>
</dbReference>
<evidence type="ECO:0000259" key="2">
    <source>
        <dbReference type="SMART" id="SM00278"/>
    </source>
</evidence>
<organism evidence="3 4">
    <name type="scientific">Colwellia maritima</name>
    <dbReference type="NCBI Taxonomy" id="2912588"/>
    <lineage>
        <taxon>Bacteria</taxon>
        <taxon>Pseudomonadati</taxon>
        <taxon>Pseudomonadota</taxon>
        <taxon>Gammaproteobacteria</taxon>
        <taxon>Alteromonadales</taxon>
        <taxon>Colwelliaceae</taxon>
        <taxon>Colwellia</taxon>
    </lineage>
</organism>
<keyword evidence="4" id="KW-1185">Reference proteome</keyword>
<evidence type="ECO:0000256" key="1">
    <source>
        <dbReference type="SAM" id="SignalP"/>
    </source>
</evidence>
<comment type="caution">
    <text evidence="3">The sequence shown here is derived from an EMBL/GenBank/DDBJ whole genome shotgun (WGS) entry which is preliminary data.</text>
</comment>
<feature type="chain" id="PRO_5046505642" evidence="1">
    <location>
        <begin position="28"/>
        <end position="102"/>
    </location>
</feature>
<evidence type="ECO:0000313" key="3">
    <source>
        <dbReference type="EMBL" id="MCI2285532.1"/>
    </source>
</evidence>
<dbReference type="NCBIfam" id="TIGR00426">
    <property type="entry name" value="competence protein ComEA helix-hairpin-helix repeat region"/>
    <property type="match status" value="1"/>
</dbReference>
<gene>
    <name evidence="3" type="ORF">L3081_21715</name>
</gene>
<dbReference type="Proteomes" id="UP001139646">
    <property type="component" value="Unassembled WGS sequence"/>
</dbReference>
<feature type="domain" description="Helix-hairpin-helix DNA-binding motif class 1" evidence="2">
    <location>
        <begin position="80"/>
        <end position="99"/>
    </location>
</feature>
<dbReference type="Pfam" id="PF12836">
    <property type="entry name" value="HHH_3"/>
    <property type="match status" value="1"/>
</dbReference>
<dbReference type="EMBL" id="JAKKSL010000005">
    <property type="protein sequence ID" value="MCI2285532.1"/>
    <property type="molecule type" value="Genomic_DNA"/>
</dbReference>
<evidence type="ECO:0000313" key="4">
    <source>
        <dbReference type="Proteomes" id="UP001139646"/>
    </source>
</evidence>
<protein>
    <submittedName>
        <fullName evidence="3">Helix-hairpin-helix domain-containing protein</fullName>
    </submittedName>
</protein>
<dbReference type="PANTHER" id="PTHR21180">
    <property type="entry name" value="ENDONUCLEASE/EXONUCLEASE/PHOSPHATASE FAMILY DOMAIN-CONTAINING PROTEIN 1"/>
    <property type="match status" value="1"/>
</dbReference>
<dbReference type="Gene3D" id="1.10.150.280">
    <property type="entry name" value="AF1531-like domain"/>
    <property type="match status" value="1"/>
</dbReference>
<dbReference type="SUPFAM" id="SSF47781">
    <property type="entry name" value="RuvA domain 2-like"/>
    <property type="match status" value="1"/>
</dbReference>
<feature type="signal peptide" evidence="1">
    <location>
        <begin position="1"/>
        <end position="27"/>
    </location>
</feature>
<feature type="domain" description="Helix-hairpin-helix DNA-binding motif class 1" evidence="2">
    <location>
        <begin position="50"/>
        <end position="69"/>
    </location>
</feature>
<accession>A0ABS9X5L7</accession>
<dbReference type="InterPro" id="IPR051675">
    <property type="entry name" value="Endo/Exo/Phosphatase_dom_1"/>
</dbReference>
<dbReference type="PANTHER" id="PTHR21180:SF32">
    <property type="entry name" value="ENDONUCLEASE_EXONUCLEASE_PHOSPHATASE FAMILY DOMAIN-CONTAINING PROTEIN 1"/>
    <property type="match status" value="1"/>
</dbReference>
<dbReference type="InterPro" id="IPR010994">
    <property type="entry name" value="RuvA_2-like"/>
</dbReference>
<reference evidence="3" key="1">
    <citation type="submission" date="2022-01" db="EMBL/GenBank/DDBJ databases">
        <title>Colwellia maritima, isolated from seawater.</title>
        <authorList>
            <person name="Kristyanto S."/>
            <person name="Jung J."/>
            <person name="Jeon C.O."/>
        </authorList>
    </citation>
    <scope>NUCLEOTIDE SEQUENCE</scope>
    <source>
        <strain evidence="3">MSW7</strain>
    </source>
</reference>
<sequence length="102" mass="11034">MNVLSLKTLTCALLTSILLFNSNVVFADNTVSKDTVIVEQVIHLNKSTVDDLVTLKGIGHKKAQAIVAYRDQVGGFKSVNDLIKVKGIGEKVLADNIGRLKI</sequence>
<keyword evidence="1" id="KW-0732">Signal</keyword>
<dbReference type="InterPro" id="IPR004509">
    <property type="entry name" value="Competence_ComEA_HhH"/>
</dbReference>
<dbReference type="SMART" id="SM00278">
    <property type="entry name" value="HhH1"/>
    <property type="match status" value="2"/>
</dbReference>
<dbReference type="RefSeq" id="WP_242288409.1">
    <property type="nucleotide sequence ID" value="NZ_JAKKSL010000005.1"/>
</dbReference>
<proteinExistence type="predicted"/>